<feature type="transmembrane region" description="Helical" evidence="2">
    <location>
        <begin position="53"/>
        <end position="74"/>
    </location>
</feature>
<feature type="compositionally biased region" description="Polar residues" evidence="1">
    <location>
        <begin position="702"/>
        <end position="713"/>
    </location>
</feature>
<dbReference type="Proteomes" id="UP000011724">
    <property type="component" value="Chromosome"/>
</dbReference>
<keyword evidence="4" id="KW-1185">Reference proteome</keyword>
<feature type="compositionally biased region" description="Basic and acidic residues" evidence="1">
    <location>
        <begin position="714"/>
        <end position="724"/>
    </location>
</feature>
<dbReference type="STRING" id="1322246.BN4_10642"/>
<feature type="transmembrane region" description="Helical" evidence="2">
    <location>
        <begin position="513"/>
        <end position="530"/>
    </location>
</feature>
<gene>
    <name evidence="3" type="ordered locus">BN4_10642</name>
</gene>
<dbReference type="PATRIC" id="fig|879567.3.peg.662"/>
<sequence>MNSMAIPISPDLSPTDMSAIAFSKIFGENWWAITEHASVNTPFFKILSEINTLLMAAVVGWSIWTFVMSLGGTAQEGTVGGRRFNGVWWPIRCMFGMTMTTPMLSGGISLFQAGILVCLGWACTWANSIYYFSMDHLAKSNFAAVTAEMPPQMQEEAKNIARVLMQAGLVQNYISKESIDENREFLKRGSQPISPVWVGFLPFSTSAHSSTLESNDFSLFSNDRPKWIFKFAVPPGRGLDSEDLGTIEIPGDVKDPMMLAKVNGIIAMNNVIFPAASRIVYGVEQTDSNWLISAVNAYQSSVMPVIQNFASYYPQYQITQDSQKFVGKTKELGWMAAGAWPLMMSQLSREARDIVASPVNLSRMDTKAVSRQAEDFLFGGLGIALSVGDAKFNAQPDPSQVGTSIKQAMLAGDVSSMVEDALYAFSGRFFLQDLLNRFENEDPTLVVAQFGHRIMDASAMLWSAGLGLRMASGYGEGFTESLFGKVVGVFTGGQLEGAAGAGIEGAKYIAESVVKITDGLYTIGIIFAYVIPLMPMLYWCIAMVGFLLLVVEVMVAAPFWVAAHAWSTQADGLAGEMGSQGYYQFLEILFKPPLYVAGFIIIFMIMRVMGWIVARIFEAFYYSYSNADISSVSSHTGILTSFFMCIIMSVLFVYMFSFLCSQGYSHLPRKVMSWIGHQASTMGLAGHADSMRQIIMGGVGNVTHSSPKPSSKPQRGDNQGKKGGGESSGGSSGYNPNRPGEVSEVVEGTGGAGSNLLDRD</sequence>
<keyword evidence="2" id="KW-1133">Transmembrane helix</keyword>
<evidence type="ECO:0000313" key="4">
    <source>
        <dbReference type="Proteomes" id="UP000011724"/>
    </source>
</evidence>
<evidence type="ECO:0000313" key="3">
    <source>
        <dbReference type="EMBL" id="CCH47879.1"/>
    </source>
</evidence>
<dbReference type="AlphaFoldDB" id="M1WNY9"/>
<reference evidence="4" key="2">
    <citation type="journal article" date="2013" name="Stand. Genomic Sci.">
        <title>Complete genome sequence of Desulfocapsa sulfexigens, a marine deltaproteobacterium specialized in disproportionating inorganic sulfur compounds.</title>
        <authorList>
            <person name="Finster K.W."/>
            <person name="Kjeldsen K.U."/>
            <person name="Kube M."/>
            <person name="Reinhardt R."/>
            <person name="Mussmann M."/>
            <person name="Amann R."/>
            <person name="Schreiber L."/>
        </authorList>
    </citation>
    <scope>NUCLEOTIDE SEQUENCE [LARGE SCALE GENOMIC DNA]</scope>
    <source>
        <strain evidence="4">DSM 10523 / SB164P1</strain>
    </source>
</reference>
<dbReference type="InterPro" id="IPR027628">
    <property type="entry name" value="DotA_TraY"/>
</dbReference>
<dbReference type="KEGG" id="dpi:BN4_10642"/>
<protein>
    <submittedName>
        <fullName evidence="3">Uncharacterized protein</fullName>
    </submittedName>
</protein>
<dbReference type="HOGENOM" id="CLU_366705_0_0_7"/>
<accession>M1WNY9</accession>
<proteinExistence type="predicted"/>
<feature type="transmembrane region" description="Helical" evidence="2">
    <location>
        <begin position="637"/>
        <end position="660"/>
    </location>
</feature>
<organism evidence="3 4">
    <name type="scientific">Pseudodesulfovibrio piezophilus (strain DSM 21447 / JCM 15486 / C1TLV30)</name>
    <name type="common">Desulfovibrio piezophilus</name>
    <dbReference type="NCBI Taxonomy" id="1322246"/>
    <lineage>
        <taxon>Bacteria</taxon>
        <taxon>Pseudomonadati</taxon>
        <taxon>Thermodesulfobacteriota</taxon>
        <taxon>Desulfovibrionia</taxon>
        <taxon>Desulfovibrionales</taxon>
        <taxon>Desulfovibrionaceae</taxon>
    </lineage>
</organism>
<feature type="transmembrane region" description="Helical" evidence="2">
    <location>
        <begin position="110"/>
        <end position="132"/>
    </location>
</feature>
<feature type="region of interest" description="Disordered" evidence="1">
    <location>
        <begin position="702"/>
        <end position="760"/>
    </location>
</feature>
<reference evidence="3 4" key="1">
    <citation type="journal article" date="2013" name="PLoS ONE">
        <title>The first genomic and proteomic characterization of a deep-sea sulfate reducer: insights into the piezophilic lifestyle of Desulfovibrio piezophilus.</title>
        <authorList>
            <person name="Pradel N."/>
            <person name="Ji B."/>
            <person name="Gimenez G."/>
            <person name="Talla E."/>
            <person name="Lenoble P."/>
            <person name="Garel M."/>
            <person name="Tamburini C."/>
            <person name="Fourquet P."/>
            <person name="Lebrun R."/>
            <person name="Bertin P."/>
            <person name="Denis Y."/>
            <person name="Pophillat M."/>
            <person name="Barbe V."/>
            <person name="Ollivier B."/>
            <person name="Dolla A."/>
        </authorList>
    </citation>
    <scope>NUCLEOTIDE SEQUENCE [LARGE SCALE GENOMIC DNA]</scope>
    <source>
        <strain evidence="4">DSM 10523 / SB164P1</strain>
    </source>
</reference>
<name>M1WNY9_PSEP2</name>
<feature type="transmembrane region" description="Helical" evidence="2">
    <location>
        <begin position="536"/>
        <end position="561"/>
    </location>
</feature>
<evidence type="ECO:0000256" key="1">
    <source>
        <dbReference type="SAM" id="MobiDB-lite"/>
    </source>
</evidence>
<keyword evidence="2" id="KW-0812">Transmembrane</keyword>
<evidence type="ECO:0000256" key="2">
    <source>
        <dbReference type="SAM" id="Phobius"/>
    </source>
</evidence>
<dbReference type="EMBL" id="FO203427">
    <property type="protein sequence ID" value="CCH47879.1"/>
    <property type="molecule type" value="Genomic_DNA"/>
</dbReference>
<feature type="transmembrane region" description="Helical" evidence="2">
    <location>
        <begin position="594"/>
        <end position="617"/>
    </location>
</feature>
<dbReference type="eggNOG" id="COG0697">
    <property type="taxonomic scope" value="Bacteria"/>
</dbReference>
<dbReference type="NCBIfam" id="TIGR04346">
    <property type="entry name" value="DotA_TraY"/>
    <property type="match status" value="1"/>
</dbReference>
<keyword evidence="2" id="KW-0472">Membrane</keyword>